<protein>
    <submittedName>
        <fullName evidence="2">Uncharacterized protein</fullName>
    </submittedName>
</protein>
<keyword evidence="3" id="KW-1185">Reference proteome</keyword>
<organism evidence="2 3">
    <name type="scientific">Ancylostoma ceylanicum</name>
    <dbReference type="NCBI Taxonomy" id="53326"/>
    <lineage>
        <taxon>Eukaryota</taxon>
        <taxon>Metazoa</taxon>
        <taxon>Ecdysozoa</taxon>
        <taxon>Nematoda</taxon>
        <taxon>Chromadorea</taxon>
        <taxon>Rhabditida</taxon>
        <taxon>Rhabditina</taxon>
        <taxon>Rhabditomorpha</taxon>
        <taxon>Strongyloidea</taxon>
        <taxon>Ancylostomatidae</taxon>
        <taxon>Ancylostomatinae</taxon>
        <taxon>Ancylostoma</taxon>
    </lineage>
</organism>
<dbReference type="AlphaFoldDB" id="A0A016UWT6"/>
<gene>
    <name evidence="2" type="primary">Acey_s0026.g1465</name>
    <name evidence="2" type="ORF">Y032_0026g1465</name>
</gene>
<sequence>MGPKSDRTAKNKVCRTDSSATQTALSSSQTFDADMEENVSSNMSTDALFRLVIQLNKDPTVEKLLMTLSERFSRGSFSDYLESDLRSRSIVISGVAEAAGDLLPSERQADVEQKLSNILDIVKVECRPDKVLRMGTANPSKPRSIKVVLPSRRCWRTALKNARLLRSAGFPQVFIRRSMTVEERKKDFELRQEARARNLGKPAKEWVVFRGELKHVSELHHNNMAGNL</sequence>
<evidence type="ECO:0000313" key="3">
    <source>
        <dbReference type="Proteomes" id="UP000024635"/>
    </source>
</evidence>
<name>A0A016UWT6_9BILA</name>
<evidence type="ECO:0000313" key="2">
    <source>
        <dbReference type="EMBL" id="EYC18938.1"/>
    </source>
</evidence>
<evidence type="ECO:0000256" key="1">
    <source>
        <dbReference type="SAM" id="MobiDB-lite"/>
    </source>
</evidence>
<reference evidence="3" key="1">
    <citation type="journal article" date="2015" name="Nat. Genet.">
        <title>The genome and transcriptome of the zoonotic hookworm Ancylostoma ceylanicum identify infection-specific gene families.</title>
        <authorList>
            <person name="Schwarz E.M."/>
            <person name="Hu Y."/>
            <person name="Antoshechkin I."/>
            <person name="Miller M.M."/>
            <person name="Sternberg P.W."/>
            <person name="Aroian R.V."/>
        </authorList>
    </citation>
    <scope>NUCLEOTIDE SEQUENCE</scope>
    <source>
        <strain evidence="3">HY135</strain>
    </source>
</reference>
<feature type="region of interest" description="Disordered" evidence="1">
    <location>
        <begin position="1"/>
        <end position="33"/>
    </location>
</feature>
<proteinExistence type="predicted"/>
<comment type="caution">
    <text evidence="2">The sequence shown here is derived from an EMBL/GenBank/DDBJ whole genome shotgun (WGS) entry which is preliminary data.</text>
</comment>
<dbReference type="EMBL" id="JARK01001362">
    <property type="protein sequence ID" value="EYC18938.1"/>
    <property type="molecule type" value="Genomic_DNA"/>
</dbReference>
<feature type="compositionally biased region" description="Low complexity" evidence="1">
    <location>
        <begin position="16"/>
        <end position="30"/>
    </location>
</feature>
<accession>A0A016UWT6</accession>
<dbReference type="Proteomes" id="UP000024635">
    <property type="component" value="Unassembled WGS sequence"/>
</dbReference>
<dbReference type="OrthoDB" id="7480989at2759"/>